<evidence type="ECO:0000313" key="2">
    <source>
        <dbReference type="Proteomes" id="UP000032582"/>
    </source>
</evidence>
<comment type="caution">
    <text evidence="1">The sequence shown here is derived from an EMBL/GenBank/DDBJ whole genome shotgun (WGS) entry which is preliminary data.</text>
</comment>
<proteinExistence type="predicted"/>
<evidence type="ECO:0000313" key="1">
    <source>
        <dbReference type="EMBL" id="KJF77809.1"/>
    </source>
</evidence>
<dbReference type="PATRIC" id="fig|582.24.peg.3254"/>
<feature type="non-terminal residue" evidence="1">
    <location>
        <position position="1"/>
    </location>
</feature>
<dbReference type="Proteomes" id="UP000032582">
    <property type="component" value="Unassembled WGS sequence"/>
</dbReference>
<dbReference type="InterPro" id="IPR011042">
    <property type="entry name" value="6-blade_b-propeller_TolB-like"/>
</dbReference>
<organism evidence="1 2">
    <name type="scientific">Morganella morganii</name>
    <name type="common">Proteus morganii</name>
    <dbReference type="NCBI Taxonomy" id="582"/>
    <lineage>
        <taxon>Bacteria</taxon>
        <taxon>Pseudomonadati</taxon>
        <taxon>Pseudomonadota</taxon>
        <taxon>Gammaproteobacteria</taxon>
        <taxon>Enterobacterales</taxon>
        <taxon>Morganellaceae</taxon>
        <taxon>Morganella</taxon>
    </lineage>
</organism>
<dbReference type="EMBL" id="JZSH01000104">
    <property type="protein sequence ID" value="KJF77809.1"/>
    <property type="molecule type" value="Genomic_DNA"/>
</dbReference>
<protein>
    <submittedName>
        <fullName evidence="1">Biopolymer transporter Tol</fullName>
    </submittedName>
</protein>
<sequence length="144" mass="15797">GTLPRHVSTFTHQRKYPGLAKQPRFWLRSSPQGDRIAFLMQDDRGVVQLWTISPQGGEPHQVTSGSDGIASAFSWDSTGRYLTFVRKGLVMVCCAEAGVCRAVTAPSAEPVSGDAVVFSPDNSRVAFLRRTNGWQQIWMADTGL</sequence>
<gene>
    <name evidence="1" type="ORF">UA45_10340</name>
</gene>
<accession>A0A0D8L7T4</accession>
<reference evidence="1 2" key="1">
    <citation type="submission" date="2015-02" db="EMBL/GenBank/DDBJ databases">
        <title>Whole genome shotgun sequencing of cultured foodborne pathogen.</title>
        <authorList>
            <person name="Timme R."/>
            <person name="Allard M.W."/>
            <person name="Strain E."/>
            <person name="Evans P.S."/>
            <person name="Brown E."/>
        </authorList>
    </citation>
    <scope>NUCLEOTIDE SEQUENCE [LARGE SCALE GENOMIC DNA]</scope>
    <source>
        <strain evidence="1 2">GCSL-TSO-24</strain>
    </source>
</reference>
<dbReference type="AlphaFoldDB" id="A0A0D8L7T4"/>
<dbReference type="Gene3D" id="2.120.10.30">
    <property type="entry name" value="TolB, C-terminal domain"/>
    <property type="match status" value="1"/>
</dbReference>
<name>A0A0D8L7T4_MORMO</name>
<dbReference type="SUPFAM" id="SSF69304">
    <property type="entry name" value="Tricorn protease N-terminal domain"/>
    <property type="match status" value="1"/>
</dbReference>